<feature type="transmembrane region" description="Helical" evidence="1">
    <location>
        <begin position="275"/>
        <end position="294"/>
    </location>
</feature>
<dbReference type="AlphaFoldDB" id="A0A495ETJ6"/>
<evidence type="ECO:0000313" key="2">
    <source>
        <dbReference type="EMBL" id="RKR20334.1"/>
    </source>
</evidence>
<dbReference type="EMBL" id="RBIR01000002">
    <property type="protein sequence ID" value="RKR20334.1"/>
    <property type="molecule type" value="Genomic_DNA"/>
</dbReference>
<feature type="transmembrane region" description="Helical" evidence="1">
    <location>
        <begin position="195"/>
        <end position="214"/>
    </location>
</feature>
<feature type="transmembrane region" description="Helical" evidence="1">
    <location>
        <begin position="37"/>
        <end position="57"/>
    </location>
</feature>
<reference evidence="2 3" key="1">
    <citation type="submission" date="2018-10" db="EMBL/GenBank/DDBJ databases">
        <title>Genomic Encyclopedia of Type Strains, Phase IV (KMG-IV): sequencing the most valuable type-strain genomes for metagenomic binning, comparative biology and taxonomic classification.</title>
        <authorList>
            <person name="Goeker M."/>
        </authorList>
    </citation>
    <scope>NUCLEOTIDE SEQUENCE [LARGE SCALE GENOMIC DNA]</scope>
    <source>
        <strain evidence="2 3">DSM 25586</strain>
    </source>
</reference>
<organism evidence="2 3">
    <name type="scientific">Arthrobacter oryzae</name>
    <dbReference type="NCBI Taxonomy" id="409290"/>
    <lineage>
        <taxon>Bacteria</taxon>
        <taxon>Bacillati</taxon>
        <taxon>Actinomycetota</taxon>
        <taxon>Actinomycetes</taxon>
        <taxon>Micrococcales</taxon>
        <taxon>Micrococcaceae</taxon>
        <taxon>Arthrobacter</taxon>
    </lineage>
</organism>
<keyword evidence="1" id="KW-0472">Membrane</keyword>
<feature type="transmembrane region" description="Helical" evidence="1">
    <location>
        <begin position="96"/>
        <end position="117"/>
    </location>
</feature>
<feature type="transmembrane region" description="Helical" evidence="1">
    <location>
        <begin position="6"/>
        <end position="25"/>
    </location>
</feature>
<feature type="transmembrane region" description="Helical" evidence="1">
    <location>
        <begin position="492"/>
        <end position="512"/>
    </location>
</feature>
<keyword evidence="1" id="KW-1133">Transmembrane helix</keyword>
<feature type="transmembrane region" description="Helical" evidence="1">
    <location>
        <begin position="63"/>
        <end position="84"/>
    </location>
</feature>
<feature type="transmembrane region" description="Helical" evidence="1">
    <location>
        <begin position="331"/>
        <end position="353"/>
    </location>
</feature>
<feature type="transmembrane region" description="Helical" evidence="1">
    <location>
        <begin position="444"/>
        <end position="471"/>
    </location>
</feature>
<protein>
    <submittedName>
        <fullName evidence="2">Uncharacterized protein</fullName>
    </submittedName>
</protein>
<name>A0A495ETJ6_9MICC</name>
<accession>A0A495ETJ6</accession>
<dbReference type="Proteomes" id="UP000276055">
    <property type="component" value="Unassembled WGS sequence"/>
</dbReference>
<feature type="transmembrane region" description="Helical" evidence="1">
    <location>
        <begin position="373"/>
        <end position="399"/>
    </location>
</feature>
<sequence length="668" mass="71286">MNWWQAFPAIAVAALLMFLPGFVLARALGAKGFASAAMSPLASCGLIGLAGVVGGLVRLDWGLFSYLLVTAVCTGLAIVLRRFVKGRVAPVAPASVVPAVQWVAILGGLVAGSTLILNRLLPAVGKPGNFAQVYDNIFHLNAIRYILETGNASSLTLGRMLSPDAGIAIYPSVWHSLAALVAQLTNNNVFVSENAVIVAVSALLWPFACIMLVRGIVGPRVLPLVVAGVLSGSFWIFPFQLLQWGPLYPNTLAYSLLPLAVLVLVGLFKVGRERFLDDVSLWSFLIIAVAALFLSQPNGVTALLAFSVPLIAAAWFTQLRARIRAKARARSIALVVLWGLASAAAFLVIWQALLLSYDNWKPSRTLSDAVNDVATGSLLGGGETMVASVAAVLGIITILWRRKGGWMIACALIAAALYIVAVYMHQGRFRHFTTGSWYQDPYRLAALVPLFMIVLAGVGADGLVSAVRGWLRRITAKRSSGRRLGLPEFRGSAGLYAVAAAAILALALSNLVDRYHGPGLVTVSNQIQKSYSFAPGWVVSDDEFALMSRLDSTVPKDAVIGVNPFNGGALAFAISGRHVTQYHLSPDPDAELRKIAKDVTTAQPGSETCKLATKDHVRYILDFGQFYMLNFAVAGAYPAFVNVVTTPGAKVELVDQQGAAKLYKIDAC</sequence>
<keyword evidence="1" id="KW-0812">Transmembrane</keyword>
<comment type="caution">
    <text evidence="2">The sequence shown here is derived from an EMBL/GenBank/DDBJ whole genome shotgun (WGS) entry which is preliminary data.</text>
</comment>
<evidence type="ECO:0000313" key="3">
    <source>
        <dbReference type="Proteomes" id="UP000276055"/>
    </source>
</evidence>
<proteinExistence type="predicted"/>
<feature type="transmembrane region" description="Helical" evidence="1">
    <location>
        <begin position="300"/>
        <end position="319"/>
    </location>
</feature>
<evidence type="ECO:0000256" key="1">
    <source>
        <dbReference type="SAM" id="Phobius"/>
    </source>
</evidence>
<feature type="transmembrane region" description="Helical" evidence="1">
    <location>
        <begin position="406"/>
        <end position="424"/>
    </location>
</feature>
<dbReference type="OrthoDB" id="3169698at2"/>
<gene>
    <name evidence="2" type="ORF">C8D78_0967</name>
</gene>
<feature type="transmembrane region" description="Helical" evidence="1">
    <location>
        <begin position="247"/>
        <end position="268"/>
    </location>
</feature>
<feature type="transmembrane region" description="Helical" evidence="1">
    <location>
        <begin position="221"/>
        <end position="241"/>
    </location>
</feature>
<dbReference type="RefSeq" id="WP_120950770.1">
    <property type="nucleotide sequence ID" value="NZ_RBIR01000002.1"/>
</dbReference>
<dbReference type="InterPro" id="IPR046671">
    <property type="entry name" value="DUF6541"/>
</dbReference>
<dbReference type="Pfam" id="PF20176">
    <property type="entry name" value="DUF6541"/>
    <property type="match status" value="1"/>
</dbReference>